<reference evidence="1 2" key="1">
    <citation type="submission" date="2016-02" db="EMBL/GenBank/DDBJ databases">
        <title>Band-tailed pigeon sequencing and assembly.</title>
        <authorList>
            <person name="Soares A.E."/>
            <person name="Novak B.J."/>
            <person name="Rice E.S."/>
            <person name="O'Connell B."/>
            <person name="Chang D."/>
            <person name="Weber S."/>
            <person name="Shapiro B."/>
        </authorList>
    </citation>
    <scope>NUCLEOTIDE SEQUENCE [LARGE SCALE GENOMIC DNA]</scope>
    <source>
        <strain evidence="1">BTP2013</strain>
        <tissue evidence="1">Blood</tissue>
    </source>
</reference>
<comment type="caution">
    <text evidence="1">The sequence shown here is derived from an EMBL/GenBank/DDBJ whole genome shotgun (WGS) entry which is preliminary data.</text>
</comment>
<name>A0A1V4KBT6_PATFA</name>
<dbReference type="AlphaFoldDB" id="A0A1V4KBT6"/>
<gene>
    <name evidence="1" type="ORF">AV530_014467</name>
</gene>
<dbReference type="EMBL" id="LSYS01003958">
    <property type="protein sequence ID" value="OPJ81950.1"/>
    <property type="molecule type" value="Genomic_DNA"/>
</dbReference>
<evidence type="ECO:0000313" key="1">
    <source>
        <dbReference type="EMBL" id="OPJ81950.1"/>
    </source>
</evidence>
<protein>
    <submittedName>
        <fullName evidence="1">Uncharacterized protein</fullName>
    </submittedName>
</protein>
<accession>A0A1V4KBT6</accession>
<keyword evidence="2" id="KW-1185">Reference proteome</keyword>
<sequence length="89" mass="9910">MSEAEMETSPDTSAHREVRMQKAFAVTDSRSIDNPKVRALETVYPQGDTQFLSKTRAAELTPDSSLRDYPLTEFPWDADHATGLHLGEG</sequence>
<organism evidence="1 2">
    <name type="scientific">Patagioenas fasciata monilis</name>
    <dbReference type="NCBI Taxonomy" id="372326"/>
    <lineage>
        <taxon>Eukaryota</taxon>
        <taxon>Metazoa</taxon>
        <taxon>Chordata</taxon>
        <taxon>Craniata</taxon>
        <taxon>Vertebrata</taxon>
        <taxon>Euteleostomi</taxon>
        <taxon>Archelosauria</taxon>
        <taxon>Archosauria</taxon>
        <taxon>Dinosauria</taxon>
        <taxon>Saurischia</taxon>
        <taxon>Theropoda</taxon>
        <taxon>Coelurosauria</taxon>
        <taxon>Aves</taxon>
        <taxon>Neognathae</taxon>
        <taxon>Neoaves</taxon>
        <taxon>Columbimorphae</taxon>
        <taxon>Columbiformes</taxon>
        <taxon>Columbidae</taxon>
        <taxon>Patagioenas</taxon>
    </lineage>
</organism>
<dbReference type="Proteomes" id="UP000190648">
    <property type="component" value="Unassembled WGS sequence"/>
</dbReference>
<evidence type="ECO:0000313" key="2">
    <source>
        <dbReference type="Proteomes" id="UP000190648"/>
    </source>
</evidence>
<proteinExistence type="predicted"/>